<dbReference type="OrthoDB" id="64646at2"/>
<keyword evidence="6" id="KW-1185">Reference proteome</keyword>
<dbReference type="Pfam" id="PF13490">
    <property type="entry name" value="zf-HC2"/>
    <property type="match status" value="1"/>
</dbReference>
<organism evidence="5 6">
    <name type="scientific">Kyrpidia tusciae (strain DSM 2912 / NBRC 15312 / T2)</name>
    <name type="common">Bacillus tusciae</name>
    <dbReference type="NCBI Taxonomy" id="562970"/>
    <lineage>
        <taxon>Bacteria</taxon>
        <taxon>Bacillati</taxon>
        <taxon>Bacillota</taxon>
        <taxon>Bacilli</taxon>
        <taxon>Bacillales</taxon>
        <taxon>Alicyclobacillaceae</taxon>
        <taxon>Kyrpidia</taxon>
    </lineage>
</organism>
<feature type="domain" description="Putative zinc-finger" evidence="4">
    <location>
        <begin position="8"/>
        <end position="35"/>
    </location>
</feature>
<evidence type="ECO:0000256" key="1">
    <source>
        <dbReference type="ARBA" id="ARBA00024353"/>
    </source>
</evidence>
<dbReference type="eggNOG" id="COG5662">
    <property type="taxonomic scope" value="Bacteria"/>
</dbReference>
<dbReference type="InterPro" id="IPR027383">
    <property type="entry name" value="Znf_put"/>
</dbReference>
<dbReference type="InterPro" id="IPR041916">
    <property type="entry name" value="Anti_sigma_zinc_sf"/>
</dbReference>
<proteinExistence type="inferred from homology"/>
<name>D5WRV2_KYRT2</name>
<protein>
    <recommendedName>
        <fullName evidence="2">Anti-sigma-W factor RsiW</fullName>
    </recommendedName>
</protein>
<evidence type="ECO:0000313" key="6">
    <source>
        <dbReference type="Proteomes" id="UP000002368"/>
    </source>
</evidence>
<evidence type="ECO:0000256" key="3">
    <source>
        <dbReference type="SAM" id="MobiDB-lite"/>
    </source>
</evidence>
<gene>
    <name evidence="5" type="ordered locus">Btus_2227</name>
</gene>
<keyword evidence="5" id="KW-0812">Transmembrane</keyword>
<dbReference type="STRING" id="562970.Btus_2227"/>
<feature type="region of interest" description="Disordered" evidence="3">
    <location>
        <begin position="133"/>
        <end position="160"/>
    </location>
</feature>
<dbReference type="HOGENOM" id="CLU_1649928_0_0_9"/>
<feature type="compositionally biased region" description="Basic and acidic residues" evidence="3">
    <location>
        <begin position="133"/>
        <end position="144"/>
    </location>
</feature>
<evidence type="ECO:0000259" key="4">
    <source>
        <dbReference type="Pfam" id="PF13490"/>
    </source>
</evidence>
<keyword evidence="5" id="KW-0472">Membrane</keyword>
<comment type="similarity">
    <text evidence="1">Belongs to the zinc-associated anti-sigma factor (ZAS) superfamily. Anti-sigma-W factor family.</text>
</comment>
<evidence type="ECO:0000256" key="2">
    <source>
        <dbReference type="ARBA" id="ARBA00024438"/>
    </source>
</evidence>
<dbReference type="AlphaFoldDB" id="D5WRV2"/>
<dbReference type="EMBL" id="CP002017">
    <property type="protein sequence ID" value="ADG06904.1"/>
    <property type="molecule type" value="Genomic_DNA"/>
</dbReference>
<dbReference type="Proteomes" id="UP000002368">
    <property type="component" value="Chromosome"/>
</dbReference>
<dbReference type="Gene3D" id="1.10.10.1320">
    <property type="entry name" value="Anti-sigma factor, zinc-finger domain"/>
    <property type="match status" value="1"/>
</dbReference>
<sequence>MECHPMQLQTYLDGELDPEEEEAVRRHLGGCLACRRELAALKLLWLELDRAADVEPAPELMYQRRQVLAAVRETRRQWLKEDGHSRESRGQKAGSEARRAAFLWLEAQAAVWRPVFAGMQYIPGARLLSRSSRLDRGSASEEGPKPAGLLGRLLRRRRPG</sequence>
<evidence type="ECO:0000313" key="5">
    <source>
        <dbReference type="EMBL" id="ADG06904.1"/>
    </source>
</evidence>
<dbReference type="RefSeq" id="WP_013076187.1">
    <property type="nucleotide sequence ID" value="NC_014098.1"/>
</dbReference>
<dbReference type="KEGG" id="bts:Btus_2227"/>
<accession>D5WRV2</accession>
<reference evidence="5 6" key="1">
    <citation type="journal article" date="2011" name="Stand. Genomic Sci.">
        <title>Complete genome sequence of the thermophilic, hydrogen-oxidizing Bacillus tusciae type strain (T2) and reclassification in the new genus, Kyrpidia gen. nov. as Kyrpidia tusciae comb. nov. and emendation of the family Alicyclobacillaceae da Costa and Rainey, 2010.</title>
        <authorList>
            <person name="Klenk H.P."/>
            <person name="Lapidus A."/>
            <person name="Chertkov O."/>
            <person name="Copeland A."/>
            <person name="Del Rio T.G."/>
            <person name="Nolan M."/>
            <person name="Lucas S."/>
            <person name="Chen F."/>
            <person name="Tice H."/>
            <person name="Cheng J.F."/>
            <person name="Han C."/>
            <person name="Bruce D."/>
            <person name="Goodwin L."/>
            <person name="Pitluck S."/>
            <person name="Pati A."/>
            <person name="Ivanova N."/>
            <person name="Mavromatis K."/>
            <person name="Daum C."/>
            <person name="Chen A."/>
            <person name="Palaniappan K."/>
            <person name="Chang Y.J."/>
            <person name="Land M."/>
            <person name="Hauser L."/>
            <person name="Jeffries C.D."/>
            <person name="Detter J.C."/>
            <person name="Rohde M."/>
            <person name="Abt B."/>
            <person name="Pukall R."/>
            <person name="Goker M."/>
            <person name="Bristow J."/>
            <person name="Markowitz V."/>
            <person name="Hugenholtz P."/>
            <person name="Eisen J.A."/>
        </authorList>
    </citation>
    <scope>NUCLEOTIDE SEQUENCE [LARGE SCALE GENOMIC DNA]</scope>
    <source>
        <strain evidence="5 6">DSM 2912</strain>
    </source>
</reference>